<accession>A0A382V8E6</accession>
<evidence type="ECO:0000313" key="1">
    <source>
        <dbReference type="EMBL" id="SVD42759.1"/>
    </source>
</evidence>
<protein>
    <submittedName>
        <fullName evidence="1">Uncharacterized protein</fullName>
    </submittedName>
</protein>
<organism evidence="1">
    <name type="scientific">marine metagenome</name>
    <dbReference type="NCBI Taxonomy" id="408172"/>
    <lineage>
        <taxon>unclassified sequences</taxon>
        <taxon>metagenomes</taxon>
        <taxon>ecological metagenomes</taxon>
    </lineage>
</organism>
<name>A0A382V8E6_9ZZZZ</name>
<reference evidence="1" key="1">
    <citation type="submission" date="2018-05" db="EMBL/GenBank/DDBJ databases">
        <authorList>
            <person name="Lanie J.A."/>
            <person name="Ng W.-L."/>
            <person name="Kazmierczak K.M."/>
            <person name="Andrzejewski T.M."/>
            <person name="Davidsen T.M."/>
            <person name="Wayne K.J."/>
            <person name="Tettelin H."/>
            <person name="Glass J.I."/>
            <person name="Rusch D."/>
            <person name="Podicherti R."/>
            <person name="Tsui H.-C.T."/>
            <person name="Winkler M.E."/>
        </authorList>
    </citation>
    <scope>NUCLEOTIDE SEQUENCE</scope>
</reference>
<gene>
    <name evidence="1" type="ORF">METZ01_LOCUS395613</name>
</gene>
<sequence length="30" mass="3270">MTQFPPDVYALIDAAVAEDQTFNDPTTQAV</sequence>
<dbReference type="EMBL" id="UINC01149969">
    <property type="protein sequence ID" value="SVD42759.1"/>
    <property type="molecule type" value="Genomic_DNA"/>
</dbReference>
<dbReference type="AlphaFoldDB" id="A0A382V8E6"/>
<feature type="non-terminal residue" evidence="1">
    <location>
        <position position="30"/>
    </location>
</feature>
<proteinExistence type="predicted"/>